<dbReference type="KEGG" id="fra:Francci3_1593"/>
<evidence type="ECO:0000313" key="6">
    <source>
        <dbReference type="Proteomes" id="UP000001937"/>
    </source>
</evidence>
<dbReference type="Pfam" id="PF01757">
    <property type="entry name" value="Acyl_transf_3"/>
    <property type="match status" value="1"/>
</dbReference>
<feature type="transmembrane region" description="Helical" evidence="1">
    <location>
        <begin position="702"/>
        <end position="722"/>
    </location>
</feature>
<dbReference type="GO" id="GO:0016747">
    <property type="term" value="F:acyltransferase activity, transferring groups other than amino-acyl groups"/>
    <property type="evidence" value="ECO:0007669"/>
    <property type="project" value="InterPro"/>
</dbReference>
<evidence type="ECO:0000259" key="3">
    <source>
        <dbReference type="Pfam" id="PF00550"/>
    </source>
</evidence>
<dbReference type="Proteomes" id="UP000001937">
    <property type="component" value="Chromosome"/>
</dbReference>
<dbReference type="Gene3D" id="1.10.1200.10">
    <property type="entry name" value="ACP-like"/>
    <property type="match status" value="1"/>
</dbReference>
<feature type="transmembrane region" description="Helical" evidence="1">
    <location>
        <begin position="588"/>
        <end position="607"/>
    </location>
</feature>
<keyword evidence="1" id="KW-0472">Membrane</keyword>
<gene>
    <name evidence="5" type="ordered locus">Francci3_1593</name>
</gene>
<organism evidence="5 6">
    <name type="scientific">Frankia casuarinae (strain DSM 45818 / CECT 9043 / HFP020203 / CcI3)</name>
    <dbReference type="NCBI Taxonomy" id="106370"/>
    <lineage>
        <taxon>Bacteria</taxon>
        <taxon>Bacillati</taxon>
        <taxon>Actinomycetota</taxon>
        <taxon>Actinomycetes</taxon>
        <taxon>Frankiales</taxon>
        <taxon>Frankiaceae</taxon>
        <taxon>Frankia</taxon>
    </lineage>
</organism>
<feature type="domain" description="AMP-dependent synthetase/ligase" evidence="2">
    <location>
        <begin position="16"/>
        <end position="342"/>
    </location>
</feature>
<feature type="transmembrane region" description="Helical" evidence="1">
    <location>
        <begin position="728"/>
        <end position="748"/>
    </location>
</feature>
<protein>
    <submittedName>
        <fullName evidence="5">AMP-dependent synthetase and ligase</fullName>
    </submittedName>
</protein>
<dbReference type="SUPFAM" id="SSF56801">
    <property type="entry name" value="Acetyl-CoA synthetase-like"/>
    <property type="match status" value="1"/>
</dbReference>
<accession>Q2JCM3</accession>
<dbReference type="PANTHER" id="PTHR43767">
    <property type="entry name" value="LONG-CHAIN-FATTY-ACID--COA LIGASE"/>
    <property type="match status" value="1"/>
</dbReference>
<dbReference type="PhylomeDB" id="Q2JCM3"/>
<sequence>MTKAGPSLASSTVFLARHLERHGDRTAVVTAEGRLSYRELAARVDAAAGRLGAGRRLVLLAAVNTIDVLVLYLAALSAGHAVLLVPGDNAASTDALITSYDPDVVIRPAGTRTRVEQRREGSKHDLHPDLALLLSTSGSTGSPKLVRLSYTNLQANAESIVECLGLRPGDRAATTLPLYYCYGLSVVHSHLLCGAGLILTSLSVVDACFWNLFRDGQGTSLAGVPYTFDLLDRIGFDAMSLPHLRYITQAGGRLAPDRVARYAELGRRNGWDFVVMYGQTEATARMSCLPPHLAPTHPHTIGVPVPGGSFRLEPLADRTGSTDSTGDLGQLVYSGPNVMMGYARTASDLALGPTLDELRTGDVARRTDDGLYEIVGRQTRSAKVFGIRIDLQHVEDTLAGQGLSACCVTGDDAVDVMIEGDRDTPSVRRLVARACRLPENAVRVHRLAALPRLATGKPDLVALQEIARDARPARTTAPTGRDGPSDGTADVRRLFAELLHRDDVTDDSTFVSLGGDSLSYVELSLRLEDALGHLPAGWHTMAVRDLKPATRPKRRAGGSGSSIETSVLLRAVAIVLIVGTHANTFDAVGGILGGAHLLIAVAGYNFARFHLTAAPRRDRVRGLLRSIAYLAMPSIVFITVLVLVMDEHEPANIVLLNSVFGPDRAGPPWEFWFVEALVQILLVLAALLGVPAFDRWQRRRPWAVAAGVLAAGLLTRFDVVALPPGPRHTQTSVAVLWLFALGWATAAATTVRQRLALTAAAALTIPGFFADARREHVVLGGVLLLAWTTSVRCPRPLRRLAGPLAGSSLYIYLTHWQVFPLLQDDHPVLALLASLTVGVAAWKVSFHAMGLLSRLTAGVPIPLGARRPLRGSPASAPDLCHSSHSTALR</sequence>
<dbReference type="SUPFAM" id="SSF47336">
    <property type="entry name" value="ACP-like"/>
    <property type="match status" value="1"/>
</dbReference>
<dbReference type="EMBL" id="CP000249">
    <property type="protein sequence ID" value="ABD10969.1"/>
    <property type="molecule type" value="Genomic_DNA"/>
</dbReference>
<feature type="transmembrane region" description="Helical" evidence="1">
    <location>
        <begin position="671"/>
        <end position="690"/>
    </location>
</feature>
<evidence type="ECO:0000313" key="5">
    <source>
        <dbReference type="EMBL" id="ABD10969.1"/>
    </source>
</evidence>
<keyword evidence="6" id="KW-1185">Reference proteome</keyword>
<dbReference type="Pfam" id="PF00501">
    <property type="entry name" value="AMP-binding"/>
    <property type="match status" value="1"/>
</dbReference>
<dbReference type="InterPro" id="IPR000873">
    <property type="entry name" value="AMP-dep_synth/lig_dom"/>
</dbReference>
<dbReference type="eggNOG" id="COG1835">
    <property type="taxonomic scope" value="Bacteria"/>
</dbReference>
<evidence type="ECO:0000259" key="4">
    <source>
        <dbReference type="Pfam" id="PF01757"/>
    </source>
</evidence>
<dbReference type="InterPro" id="IPR002656">
    <property type="entry name" value="Acyl_transf_3_dom"/>
</dbReference>
<dbReference type="InterPro" id="IPR036736">
    <property type="entry name" value="ACP-like_sf"/>
</dbReference>
<dbReference type="InterPro" id="IPR009081">
    <property type="entry name" value="PP-bd_ACP"/>
</dbReference>
<feature type="transmembrane region" description="Helical" evidence="1">
    <location>
        <begin position="800"/>
        <end position="822"/>
    </location>
</feature>
<name>Q2JCM3_FRACC</name>
<dbReference type="AlphaFoldDB" id="Q2JCM3"/>
<feature type="domain" description="Acyltransferase 3" evidence="4">
    <location>
        <begin position="568"/>
        <end position="824"/>
    </location>
</feature>
<dbReference type="Gene3D" id="3.40.50.12780">
    <property type="entry name" value="N-terminal domain of ligase-like"/>
    <property type="match status" value="1"/>
</dbReference>
<evidence type="ECO:0000256" key="1">
    <source>
        <dbReference type="SAM" id="Phobius"/>
    </source>
</evidence>
<dbReference type="PANTHER" id="PTHR43767:SF1">
    <property type="entry name" value="NONRIBOSOMAL PEPTIDE SYNTHASE PES1 (EUROFUNG)-RELATED"/>
    <property type="match status" value="1"/>
</dbReference>
<feature type="transmembrane region" description="Helical" evidence="1">
    <location>
        <begin position="627"/>
        <end position="645"/>
    </location>
</feature>
<dbReference type="HOGENOM" id="CLU_337954_0_0_11"/>
<feature type="transmembrane region" description="Helical" evidence="1">
    <location>
        <begin position="828"/>
        <end position="846"/>
    </location>
</feature>
<proteinExistence type="predicted"/>
<reference evidence="5 6" key="1">
    <citation type="journal article" date="2007" name="Genome Res.">
        <title>Genome characteristics of facultatively symbiotic Frankia sp. strains reflect host range and host plant biogeography.</title>
        <authorList>
            <person name="Normand P."/>
            <person name="Lapierre P."/>
            <person name="Tisa L.S."/>
            <person name="Gogarten J.P."/>
            <person name="Alloisio N."/>
            <person name="Bagnarol E."/>
            <person name="Bassi C.A."/>
            <person name="Berry A.M."/>
            <person name="Bickhart D.M."/>
            <person name="Choisne N."/>
            <person name="Couloux A."/>
            <person name="Cournoyer B."/>
            <person name="Cruveiller S."/>
            <person name="Daubin V."/>
            <person name="Demange N."/>
            <person name="Francino M.P."/>
            <person name="Goltsman E."/>
            <person name="Huang Y."/>
            <person name="Kopp O.R."/>
            <person name="Labarre L."/>
            <person name="Lapidus A."/>
            <person name="Lavire C."/>
            <person name="Marechal J."/>
            <person name="Martinez M."/>
            <person name="Mastronunzio J.E."/>
            <person name="Mullin B.C."/>
            <person name="Niemann J."/>
            <person name="Pujic P."/>
            <person name="Rawnsley T."/>
            <person name="Rouy Z."/>
            <person name="Schenowitz C."/>
            <person name="Sellstedt A."/>
            <person name="Tavares F."/>
            <person name="Tomkins J.P."/>
            <person name="Vallenet D."/>
            <person name="Valverde C."/>
            <person name="Wall L.G."/>
            <person name="Wang Y."/>
            <person name="Medigue C."/>
            <person name="Benson D.R."/>
        </authorList>
    </citation>
    <scope>NUCLEOTIDE SEQUENCE [LARGE SCALE GENOMIC DNA]</scope>
    <source>
        <strain evidence="6">DSM 45818 / CECT 9043 / CcI3</strain>
    </source>
</reference>
<dbReference type="eggNOG" id="COG0318">
    <property type="taxonomic scope" value="Bacteria"/>
</dbReference>
<dbReference type="InterPro" id="IPR050237">
    <property type="entry name" value="ATP-dep_AMP-bd_enzyme"/>
</dbReference>
<keyword evidence="1" id="KW-1133">Transmembrane helix</keyword>
<keyword evidence="1" id="KW-0812">Transmembrane</keyword>
<dbReference type="STRING" id="106370.Francci3_1593"/>
<dbReference type="Pfam" id="PF00550">
    <property type="entry name" value="PP-binding"/>
    <property type="match status" value="1"/>
</dbReference>
<keyword evidence="5" id="KW-0436">Ligase</keyword>
<dbReference type="InterPro" id="IPR042099">
    <property type="entry name" value="ANL_N_sf"/>
</dbReference>
<dbReference type="GO" id="GO:0016874">
    <property type="term" value="F:ligase activity"/>
    <property type="evidence" value="ECO:0007669"/>
    <property type="project" value="UniProtKB-KW"/>
</dbReference>
<feature type="domain" description="Carrier" evidence="3">
    <location>
        <begin position="490"/>
        <end position="532"/>
    </location>
</feature>
<dbReference type="RefSeq" id="WP_011436032.1">
    <property type="nucleotide sequence ID" value="NC_007777.1"/>
</dbReference>
<evidence type="ECO:0000259" key="2">
    <source>
        <dbReference type="Pfam" id="PF00501"/>
    </source>
</evidence>